<dbReference type="PANTHER" id="PTHR43169">
    <property type="entry name" value="EXSB FAMILY PROTEIN"/>
    <property type="match status" value="1"/>
</dbReference>
<comment type="caution">
    <text evidence="2">The sequence shown here is derived from an EMBL/GenBank/DDBJ whole genome shotgun (WGS) entry which is preliminary data.</text>
</comment>
<dbReference type="InterPro" id="IPR052188">
    <property type="entry name" value="Ni-pincer_cofactor_biosynth"/>
</dbReference>
<feature type="domain" description="NAD/GMP synthase" evidence="1">
    <location>
        <begin position="8"/>
        <end position="153"/>
    </location>
</feature>
<dbReference type="Proteomes" id="UP000320393">
    <property type="component" value="Unassembled WGS sequence"/>
</dbReference>
<evidence type="ECO:0000313" key="3">
    <source>
        <dbReference type="Proteomes" id="UP000320393"/>
    </source>
</evidence>
<dbReference type="AlphaFoldDB" id="A0A537LV31"/>
<reference evidence="2 3" key="1">
    <citation type="journal article" date="2019" name="Nat. Microbiol.">
        <title>Mediterranean grassland soil C-N compound turnover is dependent on rainfall and depth, and is mediated by genomically divergent microorganisms.</title>
        <authorList>
            <person name="Diamond S."/>
            <person name="Andeer P.F."/>
            <person name="Li Z."/>
            <person name="Crits-Christoph A."/>
            <person name="Burstein D."/>
            <person name="Anantharaman K."/>
            <person name="Lane K.R."/>
            <person name="Thomas B.C."/>
            <person name="Pan C."/>
            <person name="Northen T.R."/>
            <person name="Banfield J.F."/>
        </authorList>
    </citation>
    <scope>NUCLEOTIDE SEQUENCE [LARGE SCALE GENOMIC DNA]</scope>
    <source>
        <strain evidence="2">NP_5</strain>
    </source>
</reference>
<organism evidence="2 3">
    <name type="scientific">Candidatus Segetimicrobium genomatis</name>
    <dbReference type="NCBI Taxonomy" id="2569760"/>
    <lineage>
        <taxon>Bacteria</taxon>
        <taxon>Bacillati</taxon>
        <taxon>Candidatus Sysuimicrobiota</taxon>
        <taxon>Candidatus Sysuimicrobiia</taxon>
        <taxon>Candidatus Sysuimicrobiales</taxon>
        <taxon>Candidatus Segetimicrobiaceae</taxon>
        <taxon>Candidatus Segetimicrobium</taxon>
    </lineage>
</organism>
<gene>
    <name evidence="2" type="ORF">E6H02_06495</name>
</gene>
<proteinExistence type="predicted"/>
<dbReference type="Gene3D" id="3.40.50.620">
    <property type="entry name" value="HUPs"/>
    <property type="match status" value="1"/>
</dbReference>
<sequence>MRGTTEGHPVVVAFSGGLDSTVTAALARDALGAGHVLLVTVNMGEYAYKRGNEIVLEVAEQLGLQQRCILGQFKQHRVQAAGPACNRCTREIKLGMVKAVAGGRLVLTGANRSDTWGQLGLKVCNGYYAPLLELGKPEIRALADEMGVRPPRIGENPGREGCKLKHLLKPLAAPEFHGRAVSRANETVLTVLREAGFVPDLANVKIIGPLGRNVGLVNVRPAPDPAVRDRLVAALRAIEELVDVHIVDAPLTLVAKASPAILNDPHARHWIEHGRLAPDFAAPITVEWRKTSNRRLGTFHIVDFFTE</sequence>
<evidence type="ECO:0000313" key="2">
    <source>
        <dbReference type="EMBL" id="TMJ11866.1"/>
    </source>
</evidence>
<protein>
    <submittedName>
        <fullName evidence="2">ExsB family protein</fullName>
    </submittedName>
</protein>
<dbReference type="PANTHER" id="PTHR43169:SF2">
    <property type="entry name" value="NAD_GMP SYNTHASE DOMAIN-CONTAINING PROTEIN"/>
    <property type="match status" value="1"/>
</dbReference>
<dbReference type="GO" id="GO:0006163">
    <property type="term" value="P:purine nucleotide metabolic process"/>
    <property type="evidence" value="ECO:0007669"/>
    <property type="project" value="UniProtKB-ARBA"/>
</dbReference>
<accession>A0A537LV31</accession>
<dbReference type="SUPFAM" id="SSF52402">
    <property type="entry name" value="Adenine nucleotide alpha hydrolases-like"/>
    <property type="match status" value="1"/>
</dbReference>
<name>A0A537LV31_9BACT</name>
<evidence type="ECO:0000259" key="1">
    <source>
        <dbReference type="Pfam" id="PF02540"/>
    </source>
</evidence>
<dbReference type="InterPro" id="IPR014729">
    <property type="entry name" value="Rossmann-like_a/b/a_fold"/>
</dbReference>
<dbReference type="Pfam" id="PF02540">
    <property type="entry name" value="NAD_synthase"/>
    <property type="match status" value="1"/>
</dbReference>
<dbReference type="InterPro" id="IPR022310">
    <property type="entry name" value="NAD/GMP_synthase"/>
</dbReference>
<dbReference type="EMBL" id="VBAM01000206">
    <property type="protein sequence ID" value="TMJ11866.1"/>
    <property type="molecule type" value="Genomic_DNA"/>
</dbReference>